<proteinExistence type="predicted"/>
<comment type="caution">
    <text evidence="1">The sequence shown here is derived from an EMBL/GenBank/DDBJ whole genome shotgun (WGS) entry which is preliminary data.</text>
</comment>
<evidence type="ECO:0000313" key="1">
    <source>
        <dbReference type="EMBL" id="VEL12335.1"/>
    </source>
</evidence>
<gene>
    <name evidence="1" type="ORF">PXEA_LOCUS5775</name>
</gene>
<protein>
    <submittedName>
        <fullName evidence="1">Uncharacterized protein</fullName>
    </submittedName>
</protein>
<dbReference type="EMBL" id="CAAALY010014484">
    <property type="protein sequence ID" value="VEL12335.1"/>
    <property type="molecule type" value="Genomic_DNA"/>
</dbReference>
<dbReference type="AlphaFoldDB" id="A0A448WIA8"/>
<evidence type="ECO:0000313" key="2">
    <source>
        <dbReference type="Proteomes" id="UP000784294"/>
    </source>
</evidence>
<sequence>MISYQSLFEAVPLTIPCQLSLLAASPDTSFQANITRAIPRIRSLQITAFIKGSWNCASESWPPLTLKFQAWNKLLYLASLITMFKSKIHDHIPAKSCQRQKFNWHIRLI</sequence>
<dbReference type="Proteomes" id="UP000784294">
    <property type="component" value="Unassembled WGS sequence"/>
</dbReference>
<keyword evidence="2" id="KW-1185">Reference proteome</keyword>
<organism evidence="1 2">
    <name type="scientific">Protopolystoma xenopodis</name>
    <dbReference type="NCBI Taxonomy" id="117903"/>
    <lineage>
        <taxon>Eukaryota</taxon>
        <taxon>Metazoa</taxon>
        <taxon>Spiralia</taxon>
        <taxon>Lophotrochozoa</taxon>
        <taxon>Platyhelminthes</taxon>
        <taxon>Monogenea</taxon>
        <taxon>Polyopisthocotylea</taxon>
        <taxon>Polystomatidea</taxon>
        <taxon>Polystomatidae</taxon>
        <taxon>Protopolystoma</taxon>
    </lineage>
</organism>
<accession>A0A448WIA8</accession>
<name>A0A448WIA8_9PLAT</name>
<reference evidence="1" key="1">
    <citation type="submission" date="2018-11" db="EMBL/GenBank/DDBJ databases">
        <authorList>
            <consortium name="Pathogen Informatics"/>
        </authorList>
    </citation>
    <scope>NUCLEOTIDE SEQUENCE</scope>
</reference>